<keyword evidence="3" id="KW-1185">Reference proteome</keyword>
<protein>
    <submittedName>
        <fullName evidence="2">Uncharacterized protein</fullName>
    </submittedName>
</protein>
<evidence type="ECO:0000256" key="1">
    <source>
        <dbReference type="SAM" id="MobiDB-lite"/>
    </source>
</evidence>
<dbReference type="EMBL" id="JANBOJ010001104">
    <property type="protein sequence ID" value="KAJ1718233.1"/>
    <property type="molecule type" value="Genomic_DNA"/>
</dbReference>
<comment type="caution">
    <text evidence="2">The sequence shown here is derived from an EMBL/GenBank/DDBJ whole genome shotgun (WGS) entry which is preliminary data.</text>
</comment>
<evidence type="ECO:0000313" key="3">
    <source>
        <dbReference type="Proteomes" id="UP001149813"/>
    </source>
</evidence>
<organism evidence="2 3">
    <name type="scientific">Coemansia erecta</name>
    <dbReference type="NCBI Taxonomy" id="147472"/>
    <lineage>
        <taxon>Eukaryota</taxon>
        <taxon>Fungi</taxon>
        <taxon>Fungi incertae sedis</taxon>
        <taxon>Zoopagomycota</taxon>
        <taxon>Kickxellomycotina</taxon>
        <taxon>Kickxellomycetes</taxon>
        <taxon>Kickxellales</taxon>
        <taxon>Kickxellaceae</taxon>
        <taxon>Coemansia</taxon>
    </lineage>
</organism>
<feature type="region of interest" description="Disordered" evidence="1">
    <location>
        <begin position="38"/>
        <end position="57"/>
    </location>
</feature>
<proteinExistence type="predicted"/>
<evidence type="ECO:0000313" key="2">
    <source>
        <dbReference type="EMBL" id="KAJ1718233.1"/>
    </source>
</evidence>
<dbReference type="AlphaFoldDB" id="A0A9W7XT47"/>
<dbReference type="Proteomes" id="UP001149813">
    <property type="component" value="Unassembled WGS sequence"/>
</dbReference>
<feature type="compositionally biased region" description="Low complexity" evidence="1">
    <location>
        <begin position="38"/>
        <end position="53"/>
    </location>
</feature>
<feature type="non-terminal residue" evidence="2">
    <location>
        <position position="1"/>
    </location>
</feature>
<gene>
    <name evidence="2" type="ORF">LPJ53_006615</name>
</gene>
<sequence length="130" mass="14862">QQYQRQQQYQQQQYHLAQQQARGQAIMQAQYEQQQQQIRSASTSLAPTASPSPMLGIKLDRPVSSDDICIICSAADHQMLECPYRMNSEILNRRMMEVQADRDISESKRFMLLSALRTFLSAVSVVSGLH</sequence>
<reference evidence="2" key="1">
    <citation type="submission" date="2022-07" db="EMBL/GenBank/DDBJ databases">
        <title>Phylogenomic reconstructions and comparative analyses of Kickxellomycotina fungi.</title>
        <authorList>
            <person name="Reynolds N.K."/>
            <person name="Stajich J.E."/>
            <person name="Barry K."/>
            <person name="Grigoriev I.V."/>
            <person name="Crous P."/>
            <person name="Smith M.E."/>
        </authorList>
    </citation>
    <scope>NUCLEOTIDE SEQUENCE</scope>
    <source>
        <strain evidence="2">NBRC 32514</strain>
    </source>
</reference>
<accession>A0A9W7XT47</accession>
<dbReference type="OrthoDB" id="10420022at2759"/>
<name>A0A9W7XT47_9FUNG</name>